<dbReference type="InterPro" id="IPR036291">
    <property type="entry name" value="NAD(P)-bd_dom_sf"/>
</dbReference>
<dbReference type="Pfam" id="PF00106">
    <property type="entry name" value="adh_short"/>
    <property type="match status" value="1"/>
</dbReference>
<keyword evidence="2" id="KW-0560">Oxidoreductase</keyword>
<evidence type="ECO:0000256" key="1">
    <source>
        <dbReference type="ARBA" id="ARBA00006484"/>
    </source>
</evidence>
<proteinExistence type="inferred from homology"/>
<accession>A0A1Y2LUD8</accession>
<dbReference type="STRING" id="105696.A0A1Y2LUD8"/>
<dbReference type="AlphaFoldDB" id="A0A1Y2LUD8"/>
<protein>
    <submittedName>
        <fullName evidence="5">Uncharacterized protein</fullName>
    </submittedName>
</protein>
<dbReference type="SUPFAM" id="SSF51735">
    <property type="entry name" value="NAD(P)-binding Rossmann-fold domains"/>
    <property type="match status" value="1"/>
</dbReference>
<evidence type="ECO:0000256" key="3">
    <source>
        <dbReference type="RuleBase" id="RU000363"/>
    </source>
</evidence>
<organism evidence="5 6">
    <name type="scientific">Epicoccum nigrum</name>
    <name type="common">Soil fungus</name>
    <name type="synonym">Epicoccum purpurascens</name>
    <dbReference type="NCBI Taxonomy" id="105696"/>
    <lineage>
        <taxon>Eukaryota</taxon>
        <taxon>Fungi</taxon>
        <taxon>Dikarya</taxon>
        <taxon>Ascomycota</taxon>
        <taxon>Pezizomycotina</taxon>
        <taxon>Dothideomycetes</taxon>
        <taxon>Pleosporomycetidae</taxon>
        <taxon>Pleosporales</taxon>
        <taxon>Pleosporineae</taxon>
        <taxon>Didymellaceae</taxon>
        <taxon>Epicoccum</taxon>
    </lineage>
</organism>
<dbReference type="EMBL" id="KZ107848">
    <property type="protein sequence ID" value="OSS47496.1"/>
    <property type="molecule type" value="Genomic_DNA"/>
</dbReference>
<dbReference type="PRINTS" id="PR00081">
    <property type="entry name" value="GDHRDH"/>
</dbReference>
<feature type="region of interest" description="Disordered" evidence="4">
    <location>
        <begin position="193"/>
        <end position="212"/>
    </location>
</feature>
<reference evidence="5 6" key="1">
    <citation type="journal article" date="2017" name="Genome Announc.">
        <title>Genome sequence of the saprophytic ascomycete Epicoccum nigrum ICMP 19927 strain isolated from New Zealand.</title>
        <authorList>
            <person name="Fokin M."/>
            <person name="Fleetwood D."/>
            <person name="Weir B.S."/>
            <person name="Villas-Boas S.G."/>
        </authorList>
    </citation>
    <scope>NUCLEOTIDE SEQUENCE [LARGE SCALE GENOMIC DNA]</scope>
    <source>
        <strain evidence="5 6">ICMP 19927</strain>
    </source>
</reference>
<name>A0A1Y2LUD8_EPING</name>
<dbReference type="GO" id="GO:0016020">
    <property type="term" value="C:membrane"/>
    <property type="evidence" value="ECO:0007669"/>
    <property type="project" value="TreeGrafter"/>
</dbReference>
<dbReference type="Proteomes" id="UP000193240">
    <property type="component" value="Unassembled WGS sequence"/>
</dbReference>
<dbReference type="PANTHER" id="PTHR44196">
    <property type="entry name" value="DEHYDROGENASE/REDUCTASE SDR FAMILY MEMBER 7B"/>
    <property type="match status" value="1"/>
</dbReference>
<dbReference type="InParanoid" id="A0A1Y2LUD8"/>
<keyword evidence="6" id="KW-1185">Reference proteome</keyword>
<dbReference type="OMA" id="KAWVHFW"/>
<evidence type="ECO:0000256" key="2">
    <source>
        <dbReference type="ARBA" id="ARBA00023002"/>
    </source>
</evidence>
<dbReference type="GO" id="GO:0016491">
    <property type="term" value="F:oxidoreductase activity"/>
    <property type="evidence" value="ECO:0007669"/>
    <property type="project" value="UniProtKB-KW"/>
</dbReference>
<comment type="similarity">
    <text evidence="1 3">Belongs to the short-chain dehydrogenases/reductases (SDR) family.</text>
</comment>
<evidence type="ECO:0000313" key="6">
    <source>
        <dbReference type="Proteomes" id="UP000193240"/>
    </source>
</evidence>
<feature type="compositionally biased region" description="Basic and acidic residues" evidence="4">
    <location>
        <begin position="194"/>
        <end position="211"/>
    </location>
</feature>
<gene>
    <name evidence="5" type="ORF">B5807_07373</name>
</gene>
<dbReference type="Gene3D" id="3.40.50.720">
    <property type="entry name" value="NAD(P)-binding Rossmann-like Domain"/>
    <property type="match status" value="1"/>
</dbReference>
<dbReference type="PANTHER" id="PTHR44196:SF1">
    <property type="entry name" value="DEHYDROGENASE_REDUCTASE SDR FAMILY MEMBER 7B"/>
    <property type="match status" value="1"/>
</dbReference>
<sequence length="259" mass="28256">MSSSNYSFKTALVTGGGGGIGKALSQHLIKDGKNVIIVGRTESKLKESASEIGAKAYYVLDTGNVSSIPDFVKKITMEHPDLDCIINNAGVQRPLDVNKMDASEFLQKADQELDINIRGPMHLALSLLPHLKSKDNALIVNVSSVLGFVPFSIINPVYNGTKAWVHFWSMALRVQLKDSSVRVIEIAPPTVATDLHREREDPDDNKKEKNKAALSVEEFTEETIGKWKKGDEMIGAGMAADIVGSWEGSMGKVFEEKTA</sequence>
<evidence type="ECO:0000313" key="5">
    <source>
        <dbReference type="EMBL" id="OSS47496.1"/>
    </source>
</evidence>
<dbReference type="PRINTS" id="PR00080">
    <property type="entry name" value="SDRFAMILY"/>
</dbReference>
<dbReference type="InterPro" id="IPR002347">
    <property type="entry name" value="SDR_fam"/>
</dbReference>
<evidence type="ECO:0000256" key="4">
    <source>
        <dbReference type="SAM" id="MobiDB-lite"/>
    </source>
</evidence>